<feature type="binding site" evidence="11">
    <location>
        <position position="14"/>
    </location>
    <ligand>
        <name>[4Fe-4S] cluster</name>
        <dbReference type="ChEBI" id="CHEBI:49883"/>
    </ligand>
</feature>
<dbReference type="Pfam" id="PF02467">
    <property type="entry name" value="Whib"/>
    <property type="match status" value="1"/>
</dbReference>
<dbReference type="OrthoDB" id="4764518at2"/>
<keyword evidence="10 11" id="KW-0804">Transcription</keyword>
<dbReference type="InterPro" id="IPR003482">
    <property type="entry name" value="Whib"/>
</dbReference>
<comment type="subcellular location">
    <subcellularLocation>
        <location evidence="1 11">Cytoplasm</location>
    </subcellularLocation>
</comment>
<evidence type="ECO:0000256" key="5">
    <source>
        <dbReference type="ARBA" id="ARBA00023004"/>
    </source>
</evidence>
<evidence type="ECO:0000259" key="12">
    <source>
        <dbReference type="PROSITE" id="PS51674"/>
    </source>
</evidence>
<dbReference type="Proteomes" id="UP000240542">
    <property type="component" value="Unassembled WGS sequence"/>
</dbReference>
<comment type="similarity">
    <text evidence="2 11">Belongs to the WhiB family.</text>
</comment>
<feature type="binding site" evidence="11">
    <location>
        <position position="37"/>
    </location>
    <ligand>
        <name>[4Fe-4S] cluster</name>
        <dbReference type="ChEBI" id="CHEBI:49883"/>
    </ligand>
</feature>
<dbReference type="PANTHER" id="PTHR38839">
    <property type="entry name" value="TRANSCRIPTIONAL REGULATOR WHID-RELATED"/>
    <property type="match status" value="1"/>
</dbReference>
<evidence type="ECO:0000256" key="11">
    <source>
        <dbReference type="HAMAP-Rule" id="MF_01479"/>
    </source>
</evidence>
<keyword evidence="3 11" id="KW-0004">4Fe-4S</keyword>
<evidence type="ECO:0000256" key="4">
    <source>
        <dbReference type="ARBA" id="ARBA00022723"/>
    </source>
</evidence>
<dbReference type="RefSeq" id="WP_106584062.1">
    <property type="nucleotide sequence ID" value="NZ_PYGA01000012.1"/>
</dbReference>
<comment type="PTM">
    <text evidence="11">The Fe-S cluster can be nitrosylated by nitric oxide (NO).</text>
</comment>
<comment type="PTM">
    <text evidence="11">Upon Fe-S cluster removal intramolecular disulfide bonds are formed.</text>
</comment>
<evidence type="ECO:0000256" key="10">
    <source>
        <dbReference type="ARBA" id="ARBA00023163"/>
    </source>
</evidence>
<dbReference type="EMBL" id="PYGA01000012">
    <property type="protein sequence ID" value="PSK96126.1"/>
    <property type="molecule type" value="Genomic_DNA"/>
</dbReference>
<dbReference type="GO" id="GO:0005737">
    <property type="term" value="C:cytoplasm"/>
    <property type="evidence" value="ECO:0007669"/>
    <property type="project" value="UniProtKB-SubCell"/>
</dbReference>
<proteinExistence type="inferred from homology"/>
<evidence type="ECO:0000256" key="8">
    <source>
        <dbReference type="ARBA" id="ARBA00023125"/>
    </source>
</evidence>
<protein>
    <recommendedName>
        <fullName evidence="11">Transcriptional regulator WhiB</fullName>
    </recommendedName>
</protein>
<evidence type="ECO:0000256" key="9">
    <source>
        <dbReference type="ARBA" id="ARBA00023157"/>
    </source>
</evidence>
<keyword evidence="5 11" id="KW-0408">Iron</keyword>
<comment type="function">
    <text evidence="11">Acts as a transcriptional regulator. Probably redox-responsive. The apo- but not holo-form probably binds DNA.</text>
</comment>
<sequence>MSTPDRRWHEAARCRGADPGLFFPAQGGSVRAAKRLCAACPVRRDCLAEALGSGEAYGVWGGTSEQDRRALRGAGAGTGGRR</sequence>
<evidence type="ECO:0000256" key="7">
    <source>
        <dbReference type="ARBA" id="ARBA00023015"/>
    </source>
</evidence>
<name>A0A2P8DFZ2_9ACTN</name>
<dbReference type="GO" id="GO:0035731">
    <property type="term" value="F:dinitrosyl-iron complex binding"/>
    <property type="evidence" value="ECO:0007669"/>
    <property type="project" value="UniProtKB-UniRule"/>
</dbReference>
<evidence type="ECO:0000256" key="2">
    <source>
        <dbReference type="ARBA" id="ARBA00006597"/>
    </source>
</evidence>
<evidence type="ECO:0000313" key="13">
    <source>
        <dbReference type="EMBL" id="PSK96126.1"/>
    </source>
</evidence>
<keyword evidence="11" id="KW-0963">Cytoplasm</keyword>
<dbReference type="GO" id="GO:0046872">
    <property type="term" value="F:metal ion binding"/>
    <property type="evidence" value="ECO:0007669"/>
    <property type="project" value="UniProtKB-KW"/>
</dbReference>
<keyword evidence="9 11" id="KW-1015">Disulfide bond</keyword>
<evidence type="ECO:0000256" key="1">
    <source>
        <dbReference type="ARBA" id="ARBA00004496"/>
    </source>
</evidence>
<keyword evidence="4 11" id="KW-0479">Metal-binding</keyword>
<evidence type="ECO:0000256" key="3">
    <source>
        <dbReference type="ARBA" id="ARBA00022485"/>
    </source>
</evidence>
<keyword evidence="8 11" id="KW-0238">DNA-binding</keyword>
<dbReference type="GO" id="GO:0045892">
    <property type="term" value="P:negative regulation of DNA-templated transcription"/>
    <property type="evidence" value="ECO:0007669"/>
    <property type="project" value="TreeGrafter"/>
</dbReference>
<feature type="binding site" evidence="11">
    <location>
        <position position="40"/>
    </location>
    <ligand>
        <name>[4Fe-4S] cluster</name>
        <dbReference type="ChEBI" id="CHEBI:49883"/>
    </ligand>
</feature>
<dbReference type="GO" id="GO:0051539">
    <property type="term" value="F:4 iron, 4 sulfur cluster binding"/>
    <property type="evidence" value="ECO:0007669"/>
    <property type="project" value="UniProtKB-UniRule"/>
</dbReference>
<dbReference type="AlphaFoldDB" id="A0A2P8DFZ2"/>
<dbReference type="PANTHER" id="PTHR38839:SF4">
    <property type="entry name" value="TRANSCRIPTIONAL REGULATOR WHIB"/>
    <property type="match status" value="1"/>
</dbReference>
<keyword evidence="14" id="KW-1185">Reference proteome</keyword>
<dbReference type="GO" id="GO:0003677">
    <property type="term" value="F:DNA binding"/>
    <property type="evidence" value="ECO:0007669"/>
    <property type="project" value="UniProtKB-UniRule"/>
</dbReference>
<dbReference type="InterPro" id="IPR034768">
    <property type="entry name" value="4FE4S_WBL"/>
</dbReference>
<accession>A0A2P8DFZ2</accession>
<keyword evidence="6 11" id="KW-0411">Iron-sulfur</keyword>
<feature type="domain" description="4Fe-4S Wbl-type" evidence="12">
    <location>
        <begin position="13"/>
        <end position="70"/>
    </location>
</feature>
<evidence type="ECO:0000256" key="6">
    <source>
        <dbReference type="ARBA" id="ARBA00023014"/>
    </source>
</evidence>
<keyword evidence="7 11" id="KW-0805">Transcription regulation</keyword>
<dbReference type="PROSITE" id="PS51674">
    <property type="entry name" value="4FE4S_WBL"/>
    <property type="match status" value="1"/>
</dbReference>
<evidence type="ECO:0000313" key="14">
    <source>
        <dbReference type="Proteomes" id="UP000240542"/>
    </source>
</evidence>
<organism evidence="13 14">
    <name type="scientific">Murinocardiopsis flavida</name>
    <dbReference type="NCBI Taxonomy" id="645275"/>
    <lineage>
        <taxon>Bacteria</taxon>
        <taxon>Bacillati</taxon>
        <taxon>Actinomycetota</taxon>
        <taxon>Actinomycetes</taxon>
        <taxon>Streptosporangiales</taxon>
        <taxon>Nocardiopsidaceae</taxon>
        <taxon>Murinocardiopsis</taxon>
    </lineage>
</organism>
<feature type="binding site" evidence="11">
    <location>
        <position position="46"/>
    </location>
    <ligand>
        <name>[4Fe-4S] cluster</name>
        <dbReference type="ChEBI" id="CHEBI:49883"/>
    </ligand>
</feature>
<dbReference type="GO" id="GO:0047134">
    <property type="term" value="F:protein-disulfide reductase [NAD(P)H] activity"/>
    <property type="evidence" value="ECO:0007669"/>
    <property type="project" value="TreeGrafter"/>
</dbReference>
<comment type="caution">
    <text evidence="13">The sequence shown here is derived from an EMBL/GenBank/DDBJ whole genome shotgun (WGS) entry which is preliminary data.</text>
</comment>
<gene>
    <name evidence="11" type="primary">whiB</name>
    <name evidence="13" type="ORF">CLV63_1128</name>
</gene>
<reference evidence="13 14" key="1">
    <citation type="submission" date="2018-03" db="EMBL/GenBank/DDBJ databases">
        <title>Genomic Encyclopedia of Archaeal and Bacterial Type Strains, Phase II (KMG-II): from individual species to whole genera.</title>
        <authorList>
            <person name="Goeker M."/>
        </authorList>
    </citation>
    <scope>NUCLEOTIDE SEQUENCE [LARGE SCALE GENOMIC DNA]</scope>
    <source>
        <strain evidence="13 14">DSM 45312</strain>
    </source>
</reference>
<dbReference type="GO" id="GO:0045454">
    <property type="term" value="P:cell redox homeostasis"/>
    <property type="evidence" value="ECO:0007669"/>
    <property type="project" value="TreeGrafter"/>
</dbReference>
<dbReference type="HAMAP" id="MF_01479">
    <property type="entry name" value="WhiB"/>
    <property type="match status" value="1"/>
</dbReference>
<comment type="cofactor">
    <cofactor evidence="11">
        <name>[4Fe-4S] cluster</name>
        <dbReference type="ChEBI" id="CHEBI:49883"/>
    </cofactor>
    <text evidence="11">Binds 1 [4Fe-4S] cluster per subunit. Following nitrosylation of the [4Fe-4S] cluster binds 1 [4Fe-8(NO)] cluster per subunit.</text>
</comment>